<keyword evidence="8" id="KW-1185">Reference proteome</keyword>
<feature type="transmembrane region" description="Helical" evidence="5">
    <location>
        <begin position="342"/>
        <end position="368"/>
    </location>
</feature>
<dbReference type="Gene3D" id="1.20.1250.20">
    <property type="entry name" value="MFS general substrate transporter like domains"/>
    <property type="match status" value="1"/>
</dbReference>
<proteinExistence type="predicted"/>
<feature type="transmembrane region" description="Helical" evidence="5">
    <location>
        <begin position="284"/>
        <end position="302"/>
    </location>
</feature>
<dbReference type="PANTHER" id="PTHR23521">
    <property type="entry name" value="TRANSPORTER MFS SUPERFAMILY"/>
    <property type="match status" value="1"/>
</dbReference>
<dbReference type="PROSITE" id="PS00216">
    <property type="entry name" value="SUGAR_TRANSPORT_1"/>
    <property type="match status" value="1"/>
</dbReference>
<gene>
    <name evidence="7" type="ORF">PAN31108_01007</name>
</gene>
<dbReference type="InterPro" id="IPR005829">
    <property type="entry name" value="Sugar_transporter_CS"/>
</dbReference>
<evidence type="ECO:0000256" key="3">
    <source>
        <dbReference type="ARBA" id="ARBA00022989"/>
    </source>
</evidence>
<evidence type="ECO:0000256" key="2">
    <source>
        <dbReference type="ARBA" id="ARBA00022692"/>
    </source>
</evidence>
<evidence type="ECO:0000256" key="1">
    <source>
        <dbReference type="ARBA" id="ARBA00004141"/>
    </source>
</evidence>
<accession>A0A5E4ST47</accession>
<dbReference type="GO" id="GO:0005886">
    <property type="term" value="C:plasma membrane"/>
    <property type="evidence" value="ECO:0007669"/>
    <property type="project" value="TreeGrafter"/>
</dbReference>
<keyword evidence="3 5" id="KW-1133">Transmembrane helix</keyword>
<feature type="transmembrane region" description="Helical" evidence="5">
    <location>
        <begin position="54"/>
        <end position="72"/>
    </location>
</feature>
<evidence type="ECO:0000313" key="8">
    <source>
        <dbReference type="Proteomes" id="UP000406256"/>
    </source>
</evidence>
<feature type="transmembrane region" description="Helical" evidence="5">
    <location>
        <begin position="143"/>
        <end position="161"/>
    </location>
</feature>
<feature type="transmembrane region" description="Helical" evidence="5">
    <location>
        <begin position="219"/>
        <end position="237"/>
    </location>
</feature>
<dbReference type="InterPro" id="IPR011701">
    <property type="entry name" value="MFS"/>
</dbReference>
<feature type="transmembrane region" description="Helical" evidence="5">
    <location>
        <begin position="405"/>
        <end position="426"/>
    </location>
</feature>
<dbReference type="EMBL" id="CABPSB010000002">
    <property type="protein sequence ID" value="VVD78950.1"/>
    <property type="molecule type" value="Genomic_DNA"/>
</dbReference>
<dbReference type="Proteomes" id="UP000406256">
    <property type="component" value="Unassembled WGS sequence"/>
</dbReference>
<feature type="transmembrane region" description="Helical" evidence="5">
    <location>
        <begin position="380"/>
        <end position="399"/>
    </location>
</feature>
<dbReference type="InterPro" id="IPR020846">
    <property type="entry name" value="MFS_dom"/>
</dbReference>
<comment type="subcellular location">
    <subcellularLocation>
        <location evidence="1">Membrane</location>
        <topology evidence="1">Multi-pass membrane protein</topology>
    </subcellularLocation>
</comment>
<sequence length="440" mass="45084">MAILSGMLCGRPCPRHRLTTGSSLRSGHAVPLMAIPSSAELMPHRIPSPNPRRWPIALLALQLFLVTFSVNLQAPLVPHYAAASGHGAGAQALAFACYVGALVPALLFLAGLSDRVGRRLPLAVALLLGLVGTWLTLRWPTLVALGGARACYGLATGLVAGSGTAYMTELYGDREDAATRGAALVAASTSLGFGSGALATGVCLIVAPSTLPPASLWAYLPFAFVAALAVAVLPAPARRPNVPWLRWPVLAPGTAPLGVAILLAWAAVGVVIGVVPSALAAHGHAAWAGFATFFVVSTGLLFQPAARRMAPVRAVRVGLVIVPLGFVVLALGVVYVNLPVLLAGAVVASSACYGFTYLGGLAAVNAAVDPAMRARAAAGYFLFAYFGFSVPVVTSGWLADRFGMSVALALLAAALIAGSAALGVALRRERPTSATLRRRV</sequence>
<keyword evidence="2 5" id="KW-0812">Transmembrane</keyword>
<feature type="transmembrane region" description="Helical" evidence="5">
    <location>
        <begin position="249"/>
        <end position="272"/>
    </location>
</feature>
<dbReference type="SUPFAM" id="SSF103473">
    <property type="entry name" value="MFS general substrate transporter"/>
    <property type="match status" value="1"/>
</dbReference>
<name>A0A5E4ST47_9BURK</name>
<feature type="transmembrane region" description="Helical" evidence="5">
    <location>
        <begin position="92"/>
        <end position="113"/>
    </location>
</feature>
<dbReference type="PANTHER" id="PTHR23521:SF3">
    <property type="entry name" value="MFS TRANSPORTER"/>
    <property type="match status" value="1"/>
</dbReference>
<dbReference type="PROSITE" id="PS50850">
    <property type="entry name" value="MFS"/>
    <property type="match status" value="1"/>
</dbReference>
<evidence type="ECO:0000256" key="5">
    <source>
        <dbReference type="SAM" id="Phobius"/>
    </source>
</evidence>
<evidence type="ECO:0000259" key="6">
    <source>
        <dbReference type="PROSITE" id="PS50850"/>
    </source>
</evidence>
<feature type="transmembrane region" description="Helical" evidence="5">
    <location>
        <begin position="120"/>
        <end position="137"/>
    </location>
</feature>
<dbReference type="GO" id="GO:0022857">
    <property type="term" value="F:transmembrane transporter activity"/>
    <property type="evidence" value="ECO:0007669"/>
    <property type="project" value="InterPro"/>
</dbReference>
<feature type="transmembrane region" description="Helical" evidence="5">
    <location>
        <begin position="182"/>
        <end position="207"/>
    </location>
</feature>
<feature type="transmembrane region" description="Helical" evidence="5">
    <location>
        <begin position="314"/>
        <end position="336"/>
    </location>
</feature>
<dbReference type="InterPro" id="IPR036259">
    <property type="entry name" value="MFS_trans_sf"/>
</dbReference>
<evidence type="ECO:0000256" key="4">
    <source>
        <dbReference type="ARBA" id="ARBA00023136"/>
    </source>
</evidence>
<reference evidence="7 8" key="1">
    <citation type="submission" date="2019-08" db="EMBL/GenBank/DDBJ databases">
        <authorList>
            <person name="Peeters C."/>
        </authorList>
    </citation>
    <scope>NUCLEOTIDE SEQUENCE [LARGE SCALE GENOMIC DNA]</scope>
    <source>
        <strain evidence="7 8">LMG 31108</strain>
    </source>
</reference>
<dbReference type="AlphaFoldDB" id="A0A5E4ST47"/>
<organism evidence="7 8">
    <name type="scientific">Pandoraea anhela</name>
    <dbReference type="NCBI Taxonomy" id="2508295"/>
    <lineage>
        <taxon>Bacteria</taxon>
        <taxon>Pseudomonadati</taxon>
        <taxon>Pseudomonadota</taxon>
        <taxon>Betaproteobacteria</taxon>
        <taxon>Burkholderiales</taxon>
        <taxon>Burkholderiaceae</taxon>
        <taxon>Pandoraea</taxon>
    </lineage>
</organism>
<keyword evidence="4 5" id="KW-0472">Membrane</keyword>
<dbReference type="Pfam" id="PF07690">
    <property type="entry name" value="MFS_1"/>
    <property type="match status" value="1"/>
</dbReference>
<evidence type="ECO:0000313" key="7">
    <source>
        <dbReference type="EMBL" id="VVD78950.1"/>
    </source>
</evidence>
<protein>
    <recommendedName>
        <fullName evidence="6">Major facilitator superfamily (MFS) profile domain-containing protein</fullName>
    </recommendedName>
</protein>
<feature type="domain" description="Major facilitator superfamily (MFS) profile" evidence="6">
    <location>
        <begin position="55"/>
        <end position="440"/>
    </location>
</feature>